<feature type="compositionally biased region" description="Low complexity" evidence="1">
    <location>
        <begin position="383"/>
        <end position="413"/>
    </location>
</feature>
<organism evidence="2 3">
    <name type="scientific">Karstenula rhodostoma CBS 690.94</name>
    <dbReference type="NCBI Taxonomy" id="1392251"/>
    <lineage>
        <taxon>Eukaryota</taxon>
        <taxon>Fungi</taxon>
        <taxon>Dikarya</taxon>
        <taxon>Ascomycota</taxon>
        <taxon>Pezizomycotina</taxon>
        <taxon>Dothideomycetes</taxon>
        <taxon>Pleosporomycetidae</taxon>
        <taxon>Pleosporales</taxon>
        <taxon>Massarineae</taxon>
        <taxon>Didymosphaeriaceae</taxon>
        <taxon>Karstenula</taxon>
    </lineage>
</organism>
<dbReference type="OrthoDB" id="10657506at2759"/>
<name>A0A9P4UGY3_9PLEO</name>
<evidence type="ECO:0000256" key="1">
    <source>
        <dbReference type="SAM" id="MobiDB-lite"/>
    </source>
</evidence>
<feature type="compositionally biased region" description="Basic and acidic residues" evidence="1">
    <location>
        <begin position="928"/>
        <end position="951"/>
    </location>
</feature>
<feature type="compositionally biased region" description="Polar residues" evidence="1">
    <location>
        <begin position="682"/>
        <end position="712"/>
    </location>
</feature>
<feature type="compositionally biased region" description="Polar residues" evidence="1">
    <location>
        <begin position="414"/>
        <end position="424"/>
    </location>
</feature>
<feature type="compositionally biased region" description="Polar residues" evidence="1">
    <location>
        <begin position="553"/>
        <end position="571"/>
    </location>
</feature>
<feature type="region of interest" description="Disordered" evidence="1">
    <location>
        <begin position="896"/>
        <end position="977"/>
    </location>
</feature>
<keyword evidence="3" id="KW-1185">Reference proteome</keyword>
<dbReference type="Proteomes" id="UP000799764">
    <property type="component" value="Unassembled WGS sequence"/>
</dbReference>
<feature type="compositionally biased region" description="Basic and acidic residues" evidence="1">
    <location>
        <begin position="520"/>
        <end position="538"/>
    </location>
</feature>
<feature type="compositionally biased region" description="Polar residues" evidence="1">
    <location>
        <begin position="485"/>
        <end position="517"/>
    </location>
</feature>
<accession>A0A9P4UGY3</accession>
<dbReference type="AlphaFoldDB" id="A0A9P4UGY3"/>
<feature type="region of interest" description="Disordered" evidence="1">
    <location>
        <begin position="485"/>
        <end position="571"/>
    </location>
</feature>
<feature type="region of interest" description="Disordered" evidence="1">
    <location>
        <begin position="373"/>
        <end position="433"/>
    </location>
</feature>
<reference evidence="2" key="1">
    <citation type="journal article" date="2020" name="Stud. Mycol.">
        <title>101 Dothideomycetes genomes: a test case for predicting lifestyles and emergence of pathogens.</title>
        <authorList>
            <person name="Haridas S."/>
            <person name="Albert R."/>
            <person name="Binder M."/>
            <person name="Bloem J."/>
            <person name="Labutti K."/>
            <person name="Salamov A."/>
            <person name="Andreopoulos B."/>
            <person name="Baker S."/>
            <person name="Barry K."/>
            <person name="Bills G."/>
            <person name="Bluhm B."/>
            <person name="Cannon C."/>
            <person name="Castanera R."/>
            <person name="Culley D."/>
            <person name="Daum C."/>
            <person name="Ezra D."/>
            <person name="Gonzalez J."/>
            <person name="Henrissat B."/>
            <person name="Kuo A."/>
            <person name="Liang C."/>
            <person name="Lipzen A."/>
            <person name="Lutzoni F."/>
            <person name="Magnuson J."/>
            <person name="Mondo S."/>
            <person name="Nolan M."/>
            <person name="Ohm R."/>
            <person name="Pangilinan J."/>
            <person name="Park H.-J."/>
            <person name="Ramirez L."/>
            <person name="Alfaro M."/>
            <person name="Sun H."/>
            <person name="Tritt A."/>
            <person name="Yoshinaga Y."/>
            <person name="Zwiers L.-H."/>
            <person name="Turgeon B."/>
            <person name="Goodwin S."/>
            <person name="Spatafora J."/>
            <person name="Crous P."/>
            <person name="Grigoriev I."/>
        </authorList>
    </citation>
    <scope>NUCLEOTIDE SEQUENCE</scope>
    <source>
        <strain evidence="2">CBS 690.94</strain>
    </source>
</reference>
<evidence type="ECO:0000313" key="3">
    <source>
        <dbReference type="Proteomes" id="UP000799764"/>
    </source>
</evidence>
<comment type="caution">
    <text evidence="2">The sequence shown here is derived from an EMBL/GenBank/DDBJ whole genome shotgun (WGS) entry which is preliminary data.</text>
</comment>
<feature type="region of interest" description="Disordered" evidence="1">
    <location>
        <begin position="858"/>
        <end position="884"/>
    </location>
</feature>
<proteinExistence type="predicted"/>
<feature type="region of interest" description="Disordered" evidence="1">
    <location>
        <begin position="681"/>
        <end position="827"/>
    </location>
</feature>
<gene>
    <name evidence="2" type="ORF">P171DRAFT_507285</name>
</gene>
<feature type="compositionally biased region" description="Low complexity" evidence="1">
    <location>
        <begin position="807"/>
        <end position="825"/>
    </location>
</feature>
<feature type="compositionally biased region" description="Polar residues" evidence="1">
    <location>
        <begin position="721"/>
        <end position="759"/>
    </location>
</feature>
<feature type="compositionally biased region" description="Polar residues" evidence="1">
    <location>
        <begin position="896"/>
        <end position="911"/>
    </location>
</feature>
<feature type="compositionally biased region" description="Polar residues" evidence="1">
    <location>
        <begin position="777"/>
        <end position="806"/>
    </location>
</feature>
<dbReference type="EMBL" id="MU001494">
    <property type="protein sequence ID" value="KAF2449615.1"/>
    <property type="molecule type" value="Genomic_DNA"/>
</dbReference>
<protein>
    <submittedName>
        <fullName evidence="2">Uncharacterized protein</fullName>
    </submittedName>
</protein>
<evidence type="ECO:0000313" key="2">
    <source>
        <dbReference type="EMBL" id="KAF2449615.1"/>
    </source>
</evidence>
<sequence>MRSDSKAGKPPVSFNLNAKTRCSRCRVRSPPHTQTLNTALYTPRSTPAYLRKQCPAKHTRSIVTLDSELLFSPSIQTAQQLSNMPNSSLQKDVGDGVSGSLRIVKENLNKYSSILSNEAAETILRRLKINYNMFAKTKVFDGLVGEIRDAFVGLGLPRDETMEKVRKYRDSIEDKSAGILDTSDGPDNFVQAFNEYKTPKESATASASSSEARYRNAAAASSSSGSQVNLQKLFSQIIDRLKEDTVLGDDLTQELSNPSLAKELANAYNETINRENLDLFRKWLSQIDNFTSDGRKVCEAALLVLHHWHRNAPSKMRLSPSVVKEFIDKHTEEIGRDEFNHSFECEVVSETGESFPFSEYYRKLNLDRHHPAEVSVARSTSPGANASTAQSSGASTATGRPTASAPPAGTSATNGSSIRSQTPATGMFIPGLPSSNNGLSQTVINTPTVAPRIQPIAFTVARGASAVGANTTTSVQNHPVTSLASTQGLTHGTAVGSSGSAPPNQVVPIQSTTTPSNGDIDMKDPDAPADDPKEKPDEMEGVESPGPNAAAPLSQSQGATLGNGSAPSVQAVSTDIEMEDGESEDTVMKDADASDPAIGPGSQAPLLPVTSASSFLASILECSDSQRKFQRWDRLRPQRMPRRTNLPGGPAVGEVLRVHKRPQRIRTRCWATNRKDFVSVDQEASSTVVPTQASVSGDNNEPTPTATNTMGDISNVDDEANQGSPVDQQQSIPTAVSVQPKTPDSQDPPETQDAGNQSEEPVPDVHQETAAEGENIDVSSPATDEQASTSTGVAVQLEASGSQDLPQTDSTSSQSENSVSSLVSDRTGVTIVEHHPLTLRRPDPEGGYWLTRFQCGRPTTKKWYPDPAEEPRKATPRASPADFSPEYHAARGYVRTAQQDSLTTTTGPSKTSAEKTVPPVNDPVSVLHQEETQTGKEHVSPPVQQEEHAQTIEDTDASVGTPYPNSEASNDRSGHDTTPINQAHPLLTIVGYTVEGFELPNQSNGPIPTHRLILPLLTIMFIGAIDVLGITLKFGLRCLQSAWEWVLTPVGKGMWDYAPTIRSHIQGAAARLSGPLCKTVAAGWNYFRPAQTPRTLSPATPRQPSVLFVRQQSFAARLQSFHHRTSVPVAMQPSPATSQFDITPKQEDRFSDYRLDPNGCRYLHDFYGEDARRARALRAMTPESPLRNSKLWDDVKPVPTPRFS</sequence>